<protein>
    <recommendedName>
        <fullName evidence="1">Protein kinase domain-containing protein</fullName>
    </recommendedName>
</protein>
<accession>A0A9P5PQZ4</accession>
<proteinExistence type="predicted"/>
<dbReference type="OrthoDB" id="2857768at2759"/>
<dbReference type="EMBL" id="JADNRY010000061">
    <property type="protein sequence ID" value="KAF9068438.1"/>
    <property type="molecule type" value="Genomic_DNA"/>
</dbReference>
<dbReference type="Proteomes" id="UP000772434">
    <property type="component" value="Unassembled WGS sequence"/>
</dbReference>
<reference evidence="2" key="1">
    <citation type="submission" date="2020-11" db="EMBL/GenBank/DDBJ databases">
        <authorList>
            <consortium name="DOE Joint Genome Institute"/>
            <person name="Ahrendt S."/>
            <person name="Riley R."/>
            <person name="Andreopoulos W."/>
            <person name="Labutti K."/>
            <person name="Pangilinan J."/>
            <person name="Ruiz-Duenas F.J."/>
            <person name="Barrasa J.M."/>
            <person name="Sanchez-Garcia M."/>
            <person name="Camarero S."/>
            <person name="Miyauchi S."/>
            <person name="Serrano A."/>
            <person name="Linde D."/>
            <person name="Babiker R."/>
            <person name="Drula E."/>
            <person name="Ayuso-Fernandez I."/>
            <person name="Pacheco R."/>
            <person name="Padilla G."/>
            <person name="Ferreira P."/>
            <person name="Barriuso J."/>
            <person name="Kellner H."/>
            <person name="Castanera R."/>
            <person name="Alfaro M."/>
            <person name="Ramirez L."/>
            <person name="Pisabarro A.G."/>
            <person name="Kuo A."/>
            <person name="Tritt A."/>
            <person name="Lipzen A."/>
            <person name="He G."/>
            <person name="Yan M."/>
            <person name="Ng V."/>
            <person name="Cullen D."/>
            <person name="Martin F."/>
            <person name="Rosso M.-N."/>
            <person name="Henrissat B."/>
            <person name="Hibbett D."/>
            <person name="Martinez A.T."/>
            <person name="Grigoriev I.V."/>
        </authorList>
    </citation>
    <scope>NUCLEOTIDE SEQUENCE</scope>
    <source>
        <strain evidence="2">AH 40177</strain>
    </source>
</reference>
<evidence type="ECO:0000259" key="1">
    <source>
        <dbReference type="PROSITE" id="PS50011"/>
    </source>
</evidence>
<sequence>MSGTYKVGSGRKFSSFFKSPTKYEGETLILKVLAEKNDAAIGEAKALKIAKRLVDSGMLKDPKLATSEPKPVIIMKEVSGLPLYKNPGYRASKPHLRDELKKQTFKMMCEKIATIALGTGVLLTDTKPSNVLVNVNAAGNSITSVDMVDFGPPSTYFLKNPKPTKKELLEFCGSEPLSGKYHSWIGQFDELAPHIPPPQKKKTY</sequence>
<evidence type="ECO:0000313" key="3">
    <source>
        <dbReference type="Proteomes" id="UP000772434"/>
    </source>
</evidence>
<dbReference type="InterPro" id="IPR000719">
    <property type="entry name" value="Prot_kinase_dom"/>
</dbReference>
<name>A0A9P5PQZ4_9AGAR</name>
<dbReference type="AlphaFoldDB" id="A0A9P5PQZ4"/>
<dbReference type="GO" id="GO:0005524">
    <property type="term" value="F:ATP binding"/>
    <property type="evidence" value="ECO:0007669"/>
    <property type="project" value="InterPro"/>
</dbReference>
<dbReference type="GO" id="GO:0004672">
    <property type="term" value="F:protein kinase activity"/>
    <property type="evidence" value="ECO:0007669"/>
    <property type="project" value="InterPro"/>
</dbReference>
<organism evidence="2 3">
    <name type="scientific">Rhodocollybia butyracea</name>
    <dbReference type="NCBI Taxonomy" id="206335"/>
    <lineage>
        <taxon>Eukaryota</taxon>
        <taxon>Fungi</taxon>
        <taxon>Dikarya</taxon>
        <taxon>Basidiomycota</taxon>
        <taxon>Agaricomycotina</taxon>
        <taxon>Agaricomycetes</taxon>
        <taxon>Agaricomycetidae</taxon>
        <taxon>Agaricales</taxon>
        <taxon>Marasmiineae</taxon>
        <taxon>Omphalotaceae</taxon>
        <taxon>Rhodocollybia</taxon>
    </lineage>
</organism>
<comment type="caution">
    <text evidence="2">The sequence shown here is derived from an EMBL/GenBank/DDBJ whole genome shotgun (WGS) entry which is preliminary data.</text>
</comment>
<keyword evidence="3" id="KW-1185">Reference proteome</keyword>
<dbReference type="PROSITE" id="PS50011">
    <property type="entry name" value="PROTEIN_KINASE_DOM"/>
    <property type="match status" value="1"/>
</dbReference>
<gene>
    <name evidence="2" type="ORF">BDP27DRAFT_825411</name>
</gene>
<feature type="domain" description="Protein kinase" evidence="1">
    <location>
        <begin position="1"/>
        <end position="204"/>
    </location>
</feature>
<evidence type="ECO:0000313" key="2">
    <source>
        <dbReference type="EMBL" id="KAF9068438.1"/>
    </source>
</evidence>